<dbReference type="PANTHER" id="PTHR37820:SF1">
    <property type="entry name" value="CELL DIVISION PROTEIN FTSQ"/>
    <property type="match status" value="1"/>
</dbReference>
<feature type="region of interest" description="Disordered" evidence="8">
    <location>
        <begin position="1"/>
        <end position="46"/>
    </location>
</feature>
<keyword evidence="7" id="KW-0131">Cell cycle</keyword>
<dbReference type="InterPro" id="IPR034746">
    <property type="entry name" value="POTRA"/>
</dbReference>
<dbReference type="Pfam" id="PF08478">
    <property type="entry name" value="POTRA_1"/>
    <property type="match status" value="1"/>
</dbReference>
<dbReference type="Gene3D" id="3.10.20.310">
    <property type="entry name" value="membrane protein fhac"/>
    <property type="match status" value="1"/>
</dbReference>
<evidence type="ECO:0000256" key="7">
    <source>
        <dbReference type="ARBA" id="ARBA00023306"/>
    </source>
</evidence>
<dbReference type="RefSeq" id="WP_067027282.1">
    <property type="nucleotide sequence ID" value="NZ_CP038256.1"/>
</dbReference>
<dbReference type="Proteomes" id="UP000093355">
    <property type="component" value="Unassembled WGS sequence"/>
</dbReference>
<dbReference type="PROSITE" id="PS51779">
    <property type="entry name" value="POTRA"/>
    <property type="match status" value="1"/>
</dbReference>
<organism evidence="9 10">
    <name type="scientific">Microbacterium sediminis</name>
    <dbReference type="NCBI Taxonomy" id="904291"/>
    <lineage>
        <taxon>Bacteria</taxon>
        <taxon>Bacillati</taxon>
        <taxon>Actinomycetota</taxon>
        <taxon>Actinomycetes</taxon>
        <taxon>Micrococcales</taxon>
        <taxon>Microbacteriaceae</taxon>
        <taxon>Microbacterium</taxon>
    </lineage>
</organism>
<evidence type="ECO:0000256" key="5">
    <source>
        <dbReference type="ARBA" id="ARBA00022989"/>
    </source>
</evidence>
<feature type="compositionally biased region" description="Basic and acidic residues" evidence="8">
    <location>
        <begin position="18"/>
        <end position="41"/>
    </location>
</feature>
<evidence type="ECO:0000256" key="1">
    <source>
        <dbReference type="ARBA" id="ARBA00004370"/>
    </source>
</evidence>
<evidence type="ECO:0000313" key="9">
    <source>
        <dbReference type="EMBL" id="OCG73156.1"/>
    </source>
</evidence>
<dbReference type="EMBL" id="LXMD01000027">
    <property type="protein sequence ID" value="OCG73156.1"/>
    <property type="molecule type" value="Genomic_DNA"/>
</dbReference>
<reference evidence="9 10" key="1">
    <citation type="submission" date="2016-05" db="EMBL/GenBank/DDBJ databases">
        <authorList>
            <person name="Lavstsen T."/>
            <person name="Jespersen J.S."/>
        </authorList>
    </citation>
    <scope>NUCLEOTIDE SEQUENCE [LARGE SCALE GENOMIC DNA]</scope>
    <source>
        <strain evidence="9 10">YLB-01</strain>
    </source>
</reference>
<evidence type="ECO:0000256" key="3">
    <source>
        <dbReference type="ARBA" id="ARBA00022618"/>
    </source>
</evidence>
<keyword evidence="3 9" id="KW-0132">Cell division</keyword>
<evidence type="ECO:0000256" key="8">
    <source>
        <dbReference type="SAM" id="MobiDB-lite"/>
    </source>
</evidence>
<dbReference type="GO" id="GO:0005886">
    <property type="term" value="C:plasma membrane"/>
    <property type="evidence" value="ECO:0007669"/>
    <property type="project" value="TreeGrafter"/>
</dbReference>
<comment type="caution">
    <text evidence="9">The sequence shown here is derived from an EMBL/GenBank/DDBJ whole genome shotgun (WGS) entry which is preliminary data.</text>
</comment>
<name>A0A1B9N989_9MICO</name>
<keyword evidence="2" id="KW-1003">Cell membrane</keyword>
<dbReference type="OrthoDB" id="4793367at2"/>
<keyword evidence="5" id="KW-1133">Transmembrane helix</keyword>
<dbReference type="InterPro" id="IPR005548">
    <property type="entry name" value="Cell_div_FtsQ/DivIB_C"/>
</dbReference>
<dbReference type="AlphaFoldDB" id="A0A1B9N989"/>
<evidence type="ECO:0000313" key="10">
    <source>
        <dbReference type="Proteomes" id="UP000093355"/>
    </source>
</evidence>
<dbReference type="PANTHER" id="PTHR37820">
    <property type="entry name" value="CELL DIVISION PROTEIN DIVIB"/>
    <property type="match status" value="1"/>
</dbReference>
<feature type="compositionally biased region" description="Pro residues" evidence="8">
    <location>
        <begin position="1"/>
        <end position="15"/>
    </location>
</feature>
<accession>A0A1B9N989</accession>
<evidence type="ECO:0000256" key="2">
    <source>
        <dbReference type="ARBA" id="ARBA00022475"/>
    </source>
</evidence>
<dbReference type="InterPro" id="IPR013685">
    <property type="entry name" value="POTRA_FtsQ_type"/>
</dbReference>
<comment type="subcellular location">
    <subcellularLocation>
        <location evidence="1">Membrane</location>
    </subcellularLocation>
</comment>
<protein>
    <submittedName>
        <fullName evidence="9">Cell division protein</fullName>
    </submittedName>
</protein>
<keyword evidence="6" id="KW-0472">Membrane</keyword>
<dbReference type="STRING" id="904291.A7J15_09470"/>
<keyword evidence="10" id="KW-1185">Reference proteome</keyword>
<keyword evidence="4" id="KW-0812">Transmembrane</keyword>
<evidence type="ECO:0000256" key="6">
    <source>
        <dbReference type="ARBA" id="ARBA00023136"/>
    </source>
</evidence>
<proteinExistence type="predicted"/>
<sequence length="309" mass="32884">MKRPGPLPAARPTPPSAVERDLPLRPRDEPDNVIPLERDDAPASVPETVAEPRDRGVGWRELWRASAARRRALRAEIRRFTARTRRRRWYWLGGAAAVVLLIGGSVGAAYSPLFAVEEVRIVGAEALDQAAVQAALAPQVGTPLPLVDHDAVEDALLEFPLIETYTIEARPPHELVIRIVERTPVGVIQTDAGFTVVDAAGVALSTTPEQPEGQPVITVESGPSSPAFAAVGQVLRSLPQSLHDQVSAASAASPQDVHLTLGATGTEVVWGTAEQSAMKALVLEKAMIAQPPSGVSVYDVSSPSAVVFR</sequence>
<evidence type="ECO:0000256" key="4">
    <source>
        <dbReference type="ARBA" id="ARBA00022692"/>
    </source>
</evidence>
<dbReference type="GO" id="GO:0051301">
    <property type="term" value="P:cell division"/>
    <property type="evidence" value="ECO:0007669"/>
    <property type="project" value="UniProtKB-KW"/>
</dbReference>
<dbReference type="InterPro" id="IPR050487">
    <property type="entry name" value="FtsQ_DivIB"/>
</dbReference>
<gene>
    <name evidence="9" type="ORF">A7J15_09470</name>
</gene>
<dbReference type="Pfam" id="PF03799">
    <property type="entry name" value="FtsQ_DivIB_C"/>
    <property type="match status" value="1"/>
</dbReference>